<reference evidence="2" key="1">
    <citation type="submission" date="2021-01" db="EMBL/GenBank/DDBJ databases">
        <title>Whole genome shotgun sequence of Demequina activiva NBRC 110675.</title>
        <authorList>
            <person name="Komaki H."/>
            <person name="Tamura T."/>
        </authorList>
    </citation>
    <scope>NUCLEOTIDE SEQUENCE</scope>
    <source>
        <strain evidence="2">NBRC 110675</strain>
    </source>
</reference>
<keyword evidence="1" id="KW-1133">Transmembrane helix</keyword>
<evidence type="ECO:0000313" key="3">
    <source>
        <dbReference type="Proteomes" id="UP000652354"/>
    </source>
</evidence>
<dbReference type="Proteomes" id="UP000652354">
    <property type="component" value="Unassembled WGS sequence"/>
</dbReference>
<evidence type="ECO:0000256" key="1">
    <source>
        <dbReference type="SAM" id="Phobius"/>
    </source>
</evidence>
<gene>
    <name evidence="2" type="ORF">Dac01nite_05670</name>
</gene>
<evidence type="ECO:0000313" key="2">
    <source>
        <dbReference type="EMBL" id="GIG53815.1"/>
    </source>
</evidence>
<keyword evidence="3" id="KW-1185">Reference proteome</keyword>
<organism evidence="2 3">
    <name type="scientific">Demequina activiva</name>
    <dbReference type="NCBI Taxonomy" id="1582364"/>
    <lineage>
        <taxon>Bacteria</taxon>
        <taxon>Bacillati</taxon>
        <taxon>Actinomycetota</taxon>
        <taxon>Actinomycetes</taxon>
        <taxon>Micrococcales</taxon>
        <taxon>Demequinaceae</taxon>
        <taxon>Demequina</taxon>
    </lineage>
</organism>
<dbReference type="RefSeq" id="WP_203653239.1">
    <property type="nucleotide sequence ID" value="NZ_BONR01000001.1"/>
</dbReference>
<sequence length="468" mass="48606">MSDFHDALHRAAQPHGEAVGKDLTADAVVASSVRSVSEGRRRRAAMQAVASVAAVGAVVAGAWLVLPLGAGDQEPAGADPVHAGPFRYEVGDDPDAVPVEEPALLLRGEDAVMCGDELSLEPGVSVHSDEAFGRGLSLAAELKTLGDIMEGTPPATPQPLFSDMPDGPTDGWDPASPQWEVVASGALRTHTVSTLLLDGSTVVGLQESLSGSGQEEGIAHYGGGSGIPAEGQCGDVETREDLVELWDRGPGDPFTSVLVAQFWGGDAAGSTLLATIVIDPNEPANTDQEPTAVFDQPAPAELEAPDGAMHQSFIVPRPIAGCAPLAELREGGTPTVDMEGPPVEVPGAMGDLSGELWGAEPVLTVPAGDEPWFVERDAWLVADIVSAGIEDPHLDWTSLSSAQAWALALGGEDPLRDPECVYALPIPEVFGAVFLVVDGVAPEVEANWGDATVLPEEMQTWIYLGQAE</sequence>
<proteinExistence type="predicted"/>
<keyword evidence="1" id="KW-0472">Membrane</keyword>
<feature type="transmembrane region" description="Helical" evidence="1">
    <location>
        <begin position="44"/>
        <end position="66"/>
    </location>
</feature>
<dbReference type="EMBL" id="BONR01000001">
    <property type="protein sequence ID" value="GIG53815.1"/>
    <property type="molecule type" value="Genomic_DNA"/>
</dbReference>
<protein>
    <submittedName>
        <fullName evidence="2">Uncharacterized protein</fullName>
    </submittedName>
</protein>
<name>A0A919UJI5_9MICO</name>
<accession>A0A919UJI5</accession>
<keyword evidence="1" id="KW-0812">Transmembrane</keyword>
<comment type="caution">
    <text evidence="2">The sequence shown here is derived from an EMBL/GenBank/DDBJ whole genome shotgun (WGS) entry which is preliminary data.</text>
</comment>
<dbReference type="AlphaFoldDB" id="A0A919UJI5"/>